<keyword evidence="2" id="KW-1185">Reference proteome</keyword>
<dbReference type="Ensembl" id="ENSCINT00000030743.1">
    <property type="protein sequence ID" value="ENSCINP00000033564.1"/>
    <property type="gene ID" value="ENSCING00000020479.1"/>
</dbReference>
<evidence type="ECO:0000313" key="1">
    <source>
        <dbReference type="Ensembl" id="ENSCINP00000033564.1"/>
    </source>
</evidence>
<dbReference type="Proteomes" id="UP000008144">
    <property type="component" value="Chromosome 9"/>
</dbReference>
<reference evidence="1" key="3">
    <citation type="submission" date="2025-08" db="UniProtKB">
        <authorList>
            <consortium name="Ensembl"/>
        </authorList>
    </citation>
    <scope>IDENTIFICATION</scope>
</reference>
<dbReference type="EMBL" id="EAAA01002864">
    <property type="status" value="NOT_ANNOTATED_CDS"/>
    <property type="molecule type" value="Genomic_DNA"/>
</dbReference>
<accession>H2XV80</accession>
<organism evidence="1 2">
    <name type="scientific">Ciona intestinalis</name>
    <name type="common">Transparent sea squirt</name>
    <name type="synonym">Ascidia intestinalis</name>
    <dbReference type="NCBI Taxonomy" id="7719"/>
    <lineage>
        <taxon>Eukaryota</taxon>
        <taxon>Metazoa</taxon>
        <taxon>Chordata</taxon>
        <taxon>Tunicata</taxon>
        <taxon>Ascidiacea</taxon>
        <taxon>Phlebobranchia</taxon>
        <taxon>Cionidae</taxon>
        <taxon>Ciona</taxon>
    </lineage>
</organism>
<dbReference type="InParanoid" id="H2XV80"/>
<name>H2XV80_CIOIN</name>
<sequence>MFMWVTADSLGLKLLNCRSNKYISWKKKVYCDESNIPYFTVEKETFKLGDQVIRMH</sequence>
<evidence type="ECO:0000313" key="2">
    <source>
        <dbReference type="Proteomes" id="UP000008144"/>
    </source>
</evidence>
<reference evidence="1" key="2">
    <citation type="journal article" date="2008" name="Genome Biol.">
        <title>Improved genome assembly and evidence-based global gene model set for the chordate Ciona intestinalis: new insight into intron and operon populations.</title>
        <authorList>
            <person name="Satou Y."/>
            <person name="Mineta K."/>
            <person name="Ogasawara M."/>
            <person name="Sasakura Y."/>
            <person name="Shoguchi E."/>
            <person name="Ueno K."/>
            <person name="Yamada L."/>
            <person name="Matsumoto J."/>
            <person name="Wasserscheid J."/>
            <person name="Dewar K."/>
            <person name="Wiley G.B."/>
            <person name="Macmil S.L."/>
            <person name="Roe B.A."/>
            <person name="Zeller R.W."/>
            <person name="Hastings K.E."/>
            <person name="Lemaire P."/>
            <person name="Lindquist E."/>
            <person name="Endo T."/>
            <person name="Hotta K."/>
            <person name="Inaba K."/>
        </authorList>
    </citation>
    <scope>NUCLEOTIDE SEQUENCE [LARGE SCALE GENOMIC DNA]</scope>
    <source>
        <strain evidence="1">wild type</strain>
    </source>
</reference>
<protein>
    <submittedName>
        <fullName evidence="1">Uncharacterized protein</fullName>
    </submittedName>
</protein>
<dbReference type="AlphaFoldDB" id="H2XV80"/>
<dbReference type="HOGENOM" id="CLU_3013474_0_0_1"/>
<reference evidence="2" key="1">
    <citation type="journal article" date="2002" name="Science">
        <title>The draft genome of Ciona intestinalis: insights into chordate and vertebrate origins.</title>
        <authorList>
            <person name="Dehal P."/>
            <person name="Satou Y."/>
            <person name="Campbell R.K."/>
            <person name="Chapman J."/>
            <person name="Degnan B."/>
            <person name="De Tomaso A."/>
            <person name="Davidson B."/>
            <person name="Di Gregorio A."/>
            <person name="Gelpke M."/>
            <person name="Goodstein D.M."/>
            <person name="Harafuji N."/>
            <person name="Hastings K.E."/>
            <person name="Ho I."/>
            <person name="Hotta K."/>
            <person name="Huang W."/>
            <person name="Kawashima T."/>
            <person name="Lemaire P."/>
            <person name="Martinez D."/>
            <person name="Meinertzhagen I.A."/>
            <person name="Necula S."/>
            <person name="Nonaka M."/>
            <person name="Putnam N."/>
            <person name="Rash S."/>
            <person name="Saiga H."/>
            <person name="Satake M."/>
            <person name="Terry A."/>
            <person name="Yamada L."/>
            <person name="Wang H.G."/>
            <person name="Awazu S."/>
            <person name="Azumi K."/>
            <person name="Boore J."/>
            <person name="Branno M."/>
            <person name="Chin-Bow S."/>
            <person name="DeSantis R."/>
            <person name="Doyle S."/>
            <person name="Francino P."/>
            <person name="Keys D.N."/>
            <person name="Haga S."/>
            <person name="Hayashi H."/>
            <person name="Hino K."/>
            <person name="Imai K.S."/>
            <person name="Inaba K."/>
            <person name="Kano S."/>
            <person name="Kobayashi K."/>
            <person name="Kobayashi M."/>
            <person name="Lee B.I."/>
            <person name="Makabe K.W."/>
            <person name="Manohar C."/>
            <person name="Matassi G."/>
            <person name="Medina M."/>
            <person name="Mochizuki Y."/>
            <person name="Mount S."/>
            <person name="Morishita T."/>
            <person name="Miura S."/>
            <person name="Nakayama A."/>
            <person name="Nishizaka S."/>
            <person name="Nomoto H."/>
            <person name="Ohta F."/>
            <person name="Oishi K."/>
            <person name="Rigoutsos I."/>
            <person name="Sano M."/>
            <person name="Sasaki A."/>
            <person name="Sasakura Y."/>
            <person name="Shoguchi E."/>
            <person name="Shin-i T."/>
            <person name="Spagnuolo A."/>
            <person name="Stainier D."/>
            <person name="Suzuki M.M."/>
            <person name="Tassy O."/>
            <person name="Takatori N."/>
            <person name="Tokuoka M."/>
            <person name="Yagi K."/>
            <person name="Yoshizaki F."/>
            <person name="Wada S."/>
            <person name="Zhang C."/>
            <person name="Hyatt P.D."/>
            <person name="Larimer F."/>
            <person name="Detter C."/>
            <person name="Doggett N."/>
            <person name="Glavina T."/>
            <person name="Hawkins T."/>
            <person name="Richardson P."/>
            <person name="Lucas S."/>
            <person name="Kohara Y."/>
            <person name="Levine M."/>
            <person name="Satoh N."/>
            <person name="Rokhsar D.S."/>
        </authorList>
    </citation>
    <scope>NUCLEOTIDE SEQUENCE [LARGE SCALE GENOMIC DNA]</scope>
</reference>
<proteinExistence type="predicted"/>
<reference evidence="1" key="4">
    <citation type="submission" date="2025-09" db="UniProtKB">
        <authorList>
            <consortium name="Ensembl"/>
        </authorList>
    </citation>
    <scope>IDENTIFICATION</scope>
</reference>